<proteinExistence type="predicted"/>
<comment type="caution">
    <text evidence="2">The sequence shown here is derived from an EMBL/GenBank/DDBJ whole genome shotgun (WGS) entry which is preliminary data.</text>
</comment>
<dbReference type="OrthoDB" id="1925372at2759"/>
<dbReference type="PANTHER" id="PTHR35729:SF1">
    <property type="entry name" value="T1B9.12 PROTEIN"/>
    <property type="match status" value="1"/>
</dbReference>
<sequence length="536" mass="58702">MGVWGESSRWCLCSGWGRSERAKDSIFASKGLSLASISVDRGGNGCGGAGTGFLIHRHLLLTTHAHLPSAAVAEAAEIQLCHGCLAGCLVPQRFFITSSILDLTIVGLDILDDDSTSQVQKPNPLKTCFHPNMDLGNLVYLLGHTVKKELKIGEAKIVVATDNLIKLSLDGVPWYPGSAGFDVQGNLAFMICDPMKLASSPAGRSPTSSSTAMSSKKDTSTQFGIPISVICDWLYQHWEGSLDEVSKPKLSTIQLSSMGLKTWPVFQMSEEVNDDISSSPPVDRKSRHQLRPSCSSNSNAIFCPGKEPGVDLDCIRDQGILTPEIFESPRLIYGPIQKKEPAPLQLLDINFPPKVTKSILLPLPLKKLTDENTVKGPIDDLSPCNTSQANAKPEYKLPPVGTWQDHCSEVHSSSSPELLNEWDQCSSEKQTMYSAETMESRNIPSTKGTKLRQVGRSRSCVNYSRWSSMSLASKAALQKQQTLQPARKKHSQTSVPVQRNHDYYGPTVSSIKKQNNSGNQRKLHQTAGHMSQKWNF</sequence>
<dbReference type="PANTHER" id="PTHR35729">
    <property type="entry name" value="T1B9.12 PROTEIN"/>
    <property type="match status" value="1"/>
</dbReference>
<gene>
    <name evidence="2" type="ORF">ZIOFF_056335</name>
</gene>
<dbReference type="Proteomes" id="UP000734854">
    <property type="component" value="Unassembled WGS sequence"/>
</dbReference>
<feature type="region of interest" description="Disordered" evidence="1">
    <location>
        <begin position="478"/>
        <end position="536"/>
    </location>
</feature>
<reference evidence="2 3" key="1">
    <citation type="submission" date="2020-08" db="EMBL/GenBank/DDBJ databases">
        <title>Plant Genome Project.</title>
        <authorList>
            <person name="Zhang R.-G."/>
        </authorList>
    </citation>
    <scope>NUCLEOTIDE SEQUENCE [LARGE SCALE GENOMIC DNA]</scope>
    <source>
        <tissue evidence="2">Rhizome</tissue>
    </source>
</reference>
<evidence type="ECO:0000256" key="1">
    <source>
        <dbReference type="SAM" id="MobiDB-lite"/>
    </source>
</evidence>
<evidence type="ECO:0000313" key="2">
    <source>
        <dbReference type="EMBL" id="KAG6487735.1"/>
    </source>
</evidence>
<organism evidence="2 3">
    <name type="scientific">Zingiber officinale</name>
    <name type="common">Ginger</name>
    <name type="synonym">Amomum zingiber</name>
    <dbReference type="NCBI Taxonomy" id="94328"/>
    <lineage>
        <taxon>Eukaryota</taxon>
        <taxon>Viridiplantae</taxon>
        <taxon>Streptophyta</taxon>
        <taxon>Embryophyta</taxon>
        <taxon>Tracheophyta</taxon>
        <taxon>Spermatophyta</taxon>
        <taxon>Magnoliopsida</taxon>
        <taxon>Liliopsida</taxon>
        <taxon>Zingiberales</taxon>
        <taxon>Zingiberaceae</taxon>
        <taxon>Zingiber</taxon>
    </lineage>
</organism>
<keyword evidence="3" id="KW-1185">Reference proteome</keyword>
<dbReference type="EMBL" id="JACMSC010000015">
    <property type="protein sequence ID" value="KAG6487735.1"/>
    <property type="molecule type" value="Genomic_DNA"/>
</dbReference>
<accession>A0A8J5FIX5</accession>
<name>A0A8J5FIX5_ZINOF</name>
<protein>
    <submittedName>
        <fullName evidence="2">Uncharacterized protein</fullName>
    </submittedName>
</protein>
<evidence type="ECO:0000313" key="3">
    <source>
        <dbReference type="Proteomes" id="UP000734854"/>
    </source>
</evidence>
<feature type="compositionally biased region" description="Polar residues" evidence="1">
    <location>
        <begin position="507"/>
        <end position="520"/>
    </location>
</feature>
<dbReference type="AlphaFoldDB" id="A0A8J5FIX5"/>